<protein>
    <submittedName>
        <fullName evidence="1">Metallothionein SmtA</fullName>
    </submittedName>
</protein>
<dbReference type="KEGG" id="efu:HMPREF0351_11949"/>
<name>I3U3I5_ENTFD</name>
<evidence type="ECO:0000313" key="2">
    <source>
        <dbReference type="Proteomes" id="UP000005269"/>
    </source>
</evidence>
<organism evidence="1 2">
    <name type="scientific">Enterococcus faecium (strain ATCC BAA-472 / TX0016 / DO)</name>
    <dbReference type="NCBI Taxonomy" id="333849"/>
    <lineage>
        <taxon>Bacteria</taxon>
        <taxon>Bacillati</taxon>
        <taxon>Bacillota</taxon>
        <taxon>Bacilli</taxon>
        <taxon>Lactobacillales</taxon>
        <taxon>Enterococcaceae</taxon>
        <taxon>Enterococcus</taxon>
    </lineage>
</organism>
<dbReference type="AlphaFoldDB" id="I3U3I5"/>
<keyword evidence="2" id="KW-1185">Reference proteome</keyword>
<dbReference type="HOGENOM" id="CLU_2953225_0_0_9"/>
<accession>I3U3I5</accession>
<dbReference type="EMBL" id="CP003583">
    <property type="protein sequence ID" value="AFK59573.1"/>
    <property type="molecule type" value="Genomic_DNA"/>
</dbReference>
<gene>
    <name evidence="1" type="primary">smtA</name>
    <name evidence="1" type="ORF">HMPREF0351_11949</name>
</gene>
<evidence type="ECO:0000313" key="1">
    <source>
        <dbReference type="EMBL" id="AFK59573.1"/>
    </source>
</evidence>
<sequence>MEAIFIEYAILEDRFESVLHHDGMWKAPEPGNFVPIRRKITFVKKATEEKRSGTQLFHC</sequence>
<reference evidence="1 2" key="1">
    <citation type="journal article" date="2012" name="BMC Microbiol.">
        <title>Complete genome sequence of Enterococcus faecium strain TX16 and comparative genomic analysis of Enterococcus faecium genomes.</title>
        <authorList>
            <person name="Qin X."/>
            <person name="Galloway-Pena J.R."/>
            <person name="Sillanpaa J."/>
            <person name="Hyeob Roh J."/>
            <person name="Nallapareddy S.R."/>
            <person name="Chowdhury S."/>
            <person name="Bourgogne A."/>
            <person name="Choudhury T."/>
            <person name="Munzy D.M."/>
            <person name="Buhay C.J."/>
            <person name="Ding Y."/>
            <person name="Dugan-Rocha S."/>
            <person name="Liu W."/>
            <person name="Kovar C."/>
            <person name="Sodergren E."/>
            <person name="Highlander S."/>
            <person name="Petrosino J.F."/>
            <person name="Worley K.C."/>
            <person name="Gibbs R.A."/>
            <person name="Weinstock G.M."/>
            <person name="Murray B.E."/>
        </authorList>
    </citation>
    <scope>NUCLEOTIDE SEQUENCE [LARGE SCALE GENOMIC DNA]</scope>
    <source>
        <strain evidence="2">ATCC BAA-472 / TX0016 / DO</strain>
    </source>
</reference>
<dbReference type="Proteomes" id="UP000005269">
    <property type="component" value="Chromosome"/>
</dbReference>
<proteinExistence type="predicted"/>